<dbReference type="OrthoDB" id="2085590at2"/>
<dbReference type="InterPro" id="IPR036388">
    <property type="entry name" value="WH-like_DNA-bd_sf"/>
</dbReference>
<protein>
    <submittedName>
        <fullName evidence="2">Transcriptional regulator</fullName>
    </submittedName>
</protein>
<dbReference type="InterPro" id="IPR036390">
    <property type="entry name" value="WH_DNA-bd_sf"/>
</dbReference>
<proteinExistence type="predicted"/>
<evidence type="ECO:0000313" key="3">
    <source>
        <dbReference type="Proteomes" id="UP000279029"/>
    </source>
</evidence>
<dbReference type="Proteomes" id="UP000279029">
    <property type="component" value="Chromosome"/>
</dbReference>
<dbReference type="InterPro" id="IPR002577">
    <property type="entry name" value="HTH_HxlR"/>
</dbReference>
<reference evidence="2 3" key="1">
    <citation type="submission" date="2018-09" db="EMBL/GenBank/DDBJ databases">
        <authorList>
            <person name="Postec A."/>
        </authorList>
    </citation>
    <scope>NUCLEOTIDE SEQUENCE [LARGE SCALE GENOMIC DNA]</scope>
    <source>
        <strain evidence="2">70B-A</strain>
    </source>
</reference>
<dbReference type="SUPFAM" id="SSF46785">
    <property type="entry name" value="Winged helix' DNA-binding domain"/>
    <property type="match status" value="1"/>
</dbReference>
<feature type="domain" description="HTH hxlR-type" evidence="1">
    <location>
        <begin position="17"/>
        <end position="97"/>
    </location>
</feature>
<dbReference type="AlphaFoldDB" id="A0A3P7P5K2"/>
<dbReference type="RefSeq" id="WP_125137922.1">
    <property type="nucleotide sequence ID" value="NZ_LR130778.1"/>
</dbReference>
<organism evidence="2 3">
    <name type="scientific">Petrocella atlantisensis</name>
    <dbReference type="NCBI Taxonomy" id="2173034"/>
    <lineage>
        <taxon>Bacteria</taxon>
        <taxon>Bacillati</taxon>
        <taxon>Bacillota</taxon>
        <taxon>Clostridia</taxon>
        <taxon>Lachnospirales</taxon>
        <taxon>Vallitaleaceae</taxon>
        <taxon>Petrocella</taxon>
    </lineage>
</organism>
<evidence type="ECO:0000313" key="2">
    <source>
        <dbReference type="EMBL" id="VDN48850.1"/>
    </source>
</evidence>
<dbReference type="EMBL" id="LR130778">
    <property type="protein sequence ID" value="VDN48850.1"/>
    <property type="molecule type" value="Genomic_DNA"/>
</dbReference>
<dbReference type="Pfam" id="PF01638">
    <property type="entry name" value="HxlR"/>
    <property type="match status" value="1"/>
</dbReference>
<dbReference type="KEGG" id="cbar:PATL70BA_2940"/>
<evidence type="ECO:0000259" key="1">
    <source>
        <dbReference type="Pfam" id="PF01638"/>
    </source>
</evidence>
<name>A0A3P7P5K2_9FIRM</name>
<dbReference type="Gene3D" id="1.10.10.10">
    <property type="entry name" value="Winged helix-like DNA-binding domain superfamily/Winged helix DNA-binding domain"/>
    <property type="match status" value="1"/>
</dbReference>
<gene>
    <name evidence="2" type="ORF">PATL70BA_2940</name>
</gene>
<keyword evidence="3" id="KW-1185">Reference proteome</keyword>
<accession>A0A3P7P5K2</accession>
<sequence>MTTTNQGFEIIQDIMKLRWIPEILMTISMGYSNYSDILNHIEGLSHTELNRKLALLTEKKAIIKESDHIRSGYILTDFGSDLEHIFKHFLDIAEKYEPLLAK</sequence>